<comment type="similarity">
    <text evidence="1">Belongs to the eukaryotic/archaeal PrmC-related family.</text>
</comment>
<reference evidence="6" key="1">
    <citation type="journal article" date="2005" name="Environ. Microbiol.">
        <title>Genetic and functional properties of uncultivated thermophilic crenarchaeotes from a subsurface gold mine as revealed by analysis of genome fragments.</title>
        <authorList>
            <person name="Nunoura T."/>
            <person name="Hirayama H."/>
            <person name="Takami H."/>
            <person name="Oida H."/>
            <person name="Nishi S."/>
            <person name="Shimamura S."/>
            <person name="Suzuki Y."/>
            <person name="Inagaki F."/>
            <person name="Takai K."/>
            <person name="Nealson K.H."/>
            <person name="Horikoshi K."/>
        </authorList>
    </citation>
    <scope>NUCLEOTIDE SEQUENCE</scope>
</reference>
<dbReference type="InterPro" id="IPR052190">
    <property type="entry name" value="Euk-Arch_PrmC-MTase"/>
</dbReference>
<dbReference type="PANTHER" id="PTHR45875">
    <property type="entry name" value="METHYLTRANSFERASE N6AMT1"/>
    <property type="match status" value="1"/>
</dbReference>
<dbReference type="NCBIfam" id="TIGR00537">
    <property type="entry name" value="hemK_rel_arch"/>
    <property type="match status" value="1"/>
</dbReference>
<dbReference type="Pfam" id="PF05175">
    <property type="entry name" value="MTS"/>
    <property type="match status" value="1"/>
</dbReference>
<evidence type="ECO:0000256" key="1">
    <source>
        <dbReference type="ARBA" id="ARBA00006149"/>
    </source>
</evidence>
<evidence type="ECO:0000256" key="2">
    <source>
        <dbReference type="ARBA" id="ARBA00022603"/>
    </source>
</evidence>
<dbReference type="GO" id="GO:0003676">
    <property type="term" value="F:nucleic acid binding"/>
    <property type="evidence" value="ECO:0007669"/>
    <property type="project" value="InterPro"/>
</dbReference>
<dbReference type="PROSITE" id="PS00092">
    <property type="entry name" value="N6_MTASE"/>
    <property type="match status" value="1"/>
</dbReference>
<organism evidence="6">
    <name type="scientific">uncultured prokaryote</name>
    <dbReference type="NCBI Taxonomy" id="198431"/>
    <lineage>
        <taxon>unclassified sequences</taxon>
        <taxon>environmental samples</taxon>
    </lineage>
</organism>
<dbReference type="InterPro" id="IPR004557">
    <property type="entry name" value="PrmC-related"/>
</dbReference>
<dbReference type="PANTHER" id="PTHR45875:SF1">
    <property type="entry name" value="METHYLTRANSFERASE N6AMT1"/>
    <property type="match status" value="1"/>
</dbReference>
<keyword evidence="2 6" id="KW-0489">Methyltransferase</keyword>
<dbReference type="InterPro" id="IPR002052">
    <property type="entry name" value="DNA_methylase_N6_adenine_CS"/>
</dbReference>
<dbReference type="GO" id="GO:0008757">
    <property type="term" value="F:S-adenosylmethionine-dependent methyltransferase activity"/>
    <property type="evidence" value="ECO:0007669"/>
    <property type="project" value="TreeGrafter"/>
</dbReference>
<dbReference type="GO" id="GO:0008276">
    <property type="term" value="F:protein methyltransferase activity"/>
    <property type="evidence" value="ECO:0007669"/>
    <property type="project" value="TreeGrafter"/>
</dbReference>
<protein>
    <submittedName>
        <fullName evidence="6">Methyltransferase small domain superfamily protein</fullName>
    </submittedName>
</protein>
<dbReference type="EMBL" id="AP011757">
    <property type="protein sequence ID" value="BAL56747.1"/>
    <property type="molecule type" value="Genomic_DNA"/>
</dbReference>
<name>H5SKR1_9ZZZZ</name>
<evidence type="ECO:0000259" key="5">
    <source>
        <dbReference type="Pfam" id="PF05175"/>
    </source>
</evidence>
<sequence>MAEGLRLAHSRLLQVWFRLFQRHRYDRLVLEEVAGTPILVLPQVFNPKLFRSGEFLVQCLGPKVIPPGATVLDMGTGTGVGAVFAARWAGRVVAVDINPEAVRCARINVLLHRLEGKVEVRQGDLFAPVAGERFDVVLFNPPYFRGEPQGALDRAWRSNDVIERFAAGLPAALAPGGRALVVLSSQGDVAGALAAFQAHGLRVGTLAERDLINEVLTVYHVIPDLLKA</sequence>
<accession>H5SKR1</accession>
<dbReference type="InterPro" id="IPR029063">
    <property type="entry name" value="SAM-dependent_MTases_sf"/>
</dbReference>
<keyword evidence="3 6" id="KW-0808">Transferase</keyword>
<feature type="domain" description="Methyltransferase small" evidence="5">
    <location>
        <begin position="42"/>
        <end position="193"/>
    </location>
</feature>
<dbReference type="GO" id="GO:0032259">
    <property type="term" value="P:methylation"/>
    <property type="evidence" value="ECO:0007669"/>
    <property type="project" value="UniProtKB-KW"/>
</dbReference>
<proteinExistence type="inferred from homology"/>
<evidence type="ECO:0000313" key="6">
    <source>
        <dbReference type="EMBL" id="BAL56747.1"/>
    </source>
</evidence>
<dbReference type="CDD" id="cd02440">
    <property type="entry name" value="AdoMet_MTases"/>
    <property type="match status" value="1"/>
</dbReference>
<dbReference type="AlphaFoldDB" id="H5SKR1"/>
<gene>
    <name evidence="6" type="ORF">HGMM_F42G03C10</name>
</gene>
<reference evidence="6" key="2">
    <citation type="journal article" date="2012" name="PLoS ONE">
        <title>A Deeply Branching Thermophilic Bacterium with an Ancient Acetyl-CoA Pathway Dominates a Subsurface Ecosystem.</title>
        <authorList>
            <person name="Takami H."/>
            <person name="Noguchi H."/>
            <person name="Takaki Y."/>
            <person name="Uchiyama I."/>
            <person name="Toyoda A."/>
            <person name="Nishi S."/>
            <person name="Chee G.-J."/>
            <person name="Arai W."/>
            <person name="Nunoura T."/>
            <person name="Itoh T."/>
            <person name="Hattori M."/>
            <person name="Takai K."/>
        </authorList>
    </citation>
    <scope>NUCLEOTIDE SEQUENCE</scope>
</reference>
<dbReference type="SUPFAM" id="SSF53335">
    <property type="entry name" value="S-adenosyl-L-methionine-dependent methyltransferases"/>
    <property type="match status" value="1"/>
</dbReference>
<dbReference type="Gene3D" id="3.40.50.150">
    <property type="entry name" value="Vaccinia Virus protein VP39"/>
    <property type="match status" value="1"/>
</dbReference>
<keyword evidence="4" id="KW-0949">S-adenosyl-L-methionine</keyword>
<evidence type="ECO:0000256" key="4">
    <source>
        <dbReference type="ARBA" id="ARBA00022691"/>
    </source>
</evidence>
<evidence type="ECO:0000256" key="3">
    <source>
        <dbReference type="ARBA" id="ARBA00022679"/>
    </source>
</evidence>
<dbReference type="InterPro" id="IPR007848">
    <property type="entry name" value="Small_mtfrase_dom"/>
</dbReference>